<accession>A0A5B2WSV2</accession>
<name>A0A5B2WSV2_9PSEU</name>
<evidence type="ECO:0000313" key="1">
    <source>
        <dbReference type="EMBL" id="KAA2254655.1"/>
    </source>
</evidence>
<dbReference type="PANTHER" id="PTHR48098:SF1">
    <property type="entry name" value="DIACYLGLYCEROL ACYLTRANSFERASE_MYCOLYLTRANSFERASE AG85A"/>
    <property type="match status" value="1"/>
</dbReference>
<evidence type="ECO:0000313" key="2">
    <source>
        <dbReference type="Proteomes" id="UP000323454"/>
    </source>
</evidence>
<dbReference type="SUPFAM" id="SSF53474">
    <property type="entry name" value="alpha/beta-Hydrolases"/>
    <property type="match status" value="1"/>
</dbReference>
<dbReference type="InterPro" id="IPR000801">
    <property type="entry name" value="Esterase-like"/>
</dbReference>
<dbReference type="PANTHER" id="PTHR48098">
    <property type="entry name" value="ENTEROCHELIN ESTERASE-RELATED"/>
    <property type="match status" value="1"/>
</dbReference>
<proteinExistence type="predicted"/>
<keyword evidence="2" id="KW-1185">Reference proteome</keyword>
<dbReference type="EMBL" id="VUOB01000060">
    <property type="protein sequence ID" value="KAA2254655.1"/>
    <property type="molecule type" value="Genomic_DNA"/>
</dbReference>
<dbReference type="Proteomes" id="UP000323454">
    <property type="component" value="Unassembled WGS sequence"/>
</dbReference>
<reference evidence="1 2" key="1">
    <citation type="submission" date="2019-09" db="EMBL/GenBank/DDBJ databases">
        <title>Goodfellowia gen. nov., a new genus of the Pseudonocardineae related to Actinoalloteichus, containing Goodfellowia coeruleoviolacea gen. nov., comb. nov. gen. nov., comb. nov.</title>
        <authorList>
            <person name="Labeda D."/>
        </authorList>
    </citation>
    <scope>NUCLEOTIDE SEQUENCE [LARGE SCALE GENOMIC DNA]</scope>
    <source>
        <strain evidence="1 2">AN110305</strain>
    </source>
</reference>
<dbReference type="Gene3D" id="3.40.50.1820">
    <property type="entry name" value="alpha/beta hydrolase"/>
    <property type="match status" value="1"/>
</dbReference>
<dbReference type="GO" id="GO:0016747">
    <property type="term" value="F:acyltransferase activity, transferring groups other than amino-acyl groups"/>
    <property type="evidence" value="ECO:0007669"/>
    <property type="project" value="TreeGrafter"/>
</dbReference>
<gene>
    <name evidence="1" type="ORF">F0L68_29960</name>
</gene>
<dbReference type="OrthoDB" id="3210113at2"/>
<sequence>MAARIGHGAAFLGSIGRYWQPPPGWRVLVFGTTNGRRRRALGETDLITRRRLLIGGLVAGVGAVGAGVAVIEDVLPGGPALRRRLGMTGEDGAVPDVPPVPIAEHTMRSAARGRDVNVVTAAPTGVDPATLPVCLVLYGRGGNAHVAVDTTLAKFLTAALGAGVPPFALVAVDGGTDSYWIAQDKGDDPQAMLHDELPRWLTSLGLTRSGGVPAAALGTSMGCFGALVYARRRAAAPPVTALLSPALFREWGDASTVNAFHTEALWADNEPLRHLDQLDPTLALGVWCGQEDPFYPSARQLADRARPEVASFDHGDHNAGYWNRVTPDALRFVGERVRRA</sequence>
<dbReference type="InterPro" id="IPR050583">
    <property type="entry name" value="Mycobacterial_A85_antigen"/>
</dbReference>
<dbReference type="AlphaFoldDB" id="A0A5B2WSV2"/>
<comment type="caution">
    <text evidence="1">The sequence shown here is derived from an EMBL/GenBank/DDBJ whole genome shotgun (WGS) entry which is preliminary data.</text>
</comment>
<dbReference type="Pfam" id="PF00756">
    <property type="entry name" value="Esterase"/>
    <property type="match status" value="1"/>
</dbReference>
<organism evidence="1 2">
    <name type="scientific">Solihabitans fulvus</name>
    <dbReference type="NCBI Taxonomy" id="1892852"/>
    <lineage>
        <taxon>Bacteria</taxon>
        <taxon>Bacillati</taxon>
        <taxon>Actinomycetota</taxon>
        <taxon>Actinomycetes</taxon>
        <taxon>Pseudonocardiales</taxon>
        <taxon>Pseudonocardiaceae</taxon>
        <taxon>Solihabitans</taxon>
    </lineage>
</organism>
<reference evidence="1 2" key="2">
    <citation type="submission" date="2019-09" db="EMBL/GenBank/DDBJ databases">
        <authorList>
            <person name="Jin C."/>
        </authorList>
    </citation>
    <scope>NUCLEOTIDE SEQUENCE [LARGE SCALE GENOMIC DNA]</scope>
    <source>
        <strain evidence="1 2">AN110305</strain>
    </source>
</reference>
<dbReference type="InterPro" id="IPR029058">
    <property type="entry name" value="AB_hydrolase_fold"/>
</dbReference>
<protein>
    <submittedName>
        <fullName evidence="1">Uncharacterized protein</fullName>
    </submittedName>
</protein>